<organism evidence="2 3">
    <name type="scientific">Parendozoicomonas haliclonae</name>
    <dbReference type="NCBI Taxonomy" id="1960125"/>
    <lineage>
        <taxon>Bacteria</taxon>
        <taxon>Pseudomonadati</taxon>
        <taxon>Pseudomonadota</taxon>
        <taxon>Gammaproteobacteria</taxon>
        <taxon>Oceanospirillales</taxon>
        <taxon>Endozoicomonadaceae</taxon>
        <taxon>Parendozoicomonas</taxon>
    </lineage>
</organism>
<dbReference type="OrthoDB" id="7932329at2"/>
<dbReference type="AlphaFoldDB" id="A0A1X7ALV1"/>
<evidence type="ECO:0000256" key="1">
    <source>
        <dbReference type="SAM" id="MobiDB-lite"/>
    </source>
</evidence>
<accession>A0A1X7ALV1</accession>
<protein>
    <submittedName>
        <fullName evidence="2">Secreted effector protein pipB2</fullName>
    </submittedName>
</protein>
<feature type="compositionally biased region" description="Basic and acidic residues" evidence="1">
    <location>
        <begin position="25"/>
        <end position="34"/>
    </location>
</feature>
<reference evidence="2 3" key="1">
    <citation type="submission" date="2017-03" db="EMBL/GenBank/DDBJ databases">
        <authorList>
            <person name="Afonso C.L."/>
            <person name="Miller P.J."/>
            <person name="Scott M.A."/>
            <person name="Spackman E."/>
            <person name="Goraichik I."/>
            <person name="Dimitrov K.M."/>
            <person name="Suarez D.L."/>
            <person name="Swayne D.E."/>
        </authorList>
    </citation>
    <scope>NUCLEOTIDE SEQUENCE [LARGE SCALE GENOMIC DNA]</scope>
    <source>
        <strain evidence="2">SB41UT1</strain>
    </source>
</reference>
<evidence type="ECO:0000313" key="2">
    <source>
        <dbReference type="EMBL" id="SMA48627.1"/>
    </source>
</evidence>
<dbReference type="InterPro" id="IPR001646">
    <property type="entry name" value="5peptide_repeat"/>
</dbReference>
<dbReference type="PANTHER" id="PTHR14136">
    <property type="entry name" value="BTB_POZ DOMAIN-CONTAINING PROTEIN KCTD9"/>
    <property type="match status" value="1"/>
</dbReference>
<dbReference type="PANTHER" id="PTHR14136:SF17">
    <property type="entry name" value="BTB_POZ DOMAIN-CONTAINING PROTEIN KCTD9"/>
    <property type="match status" value="1"/>
</dbReference>
<dbReference type="RefSeq" id="WP_087110963.1">
    <property type="nucleotide sequence ID" value="NZ_CBCSCN010000006.1"/>
</dbReference>
<dbReference type="SUPFAM" id="SSF141571">
    <property type="entry name" value="Pentapeptide repeat-like"/>
    <property type="match status" value="1"/>
</dbReference>
<dbReference type="Proteomes" id="UP000196573">
    <property type="component" value="Unassembled WGS sequence"/>
</dbReference>
<proteinExistence type="predicted"/>
<feature type="compositionally biased region" description="Pro residues" evidence="1">
    <location>
        <begin position="1"/>
        <end position="10"/>
    </location>
</feature>
<dbReference type="EMBL" id="FWPT01000006">
    <property type="protein sequence ID" value="SMA48627.1"/>
    <property type="molecule type" value="Genomic_DNA"/>
</dbReference>
<dbReference type="InterPro" id="IPR051082">
    <property type="entry name" value="Pentapeptide-BTB/POZ_domain"/>
</dbReference>
<sequence length="429" mass="46871">MAIPGGPKPSGPTSVQPPVGTPEGSKTDGVESDKAGLFGNKTVKTASPTLNVSTAPVETARPQKKSLLERMVAVRFVGTIVKKIVDWAIKHDFYRPKFAEKPMGGDELVKQLQDRSSESNPVRLDLQGLKLQHGGDASSVKADLFQSATAQQPLIVRNVDFSGADLSGLDLSNVQFQSCDFSHANLSGCKVSQSSDQYQWVGCSFDHANLESTSFSGAKIRNCDFSHASLKDSTLKDCHFKECGSDKKTSLEHVTISDSDMTGLPLAGVTMLSSHIANSKLESLQLSGSLNNSTLDNVSFTRYALPHEWAARGITFKNMDMAFNPAVDIYDPSSISFAKFSGCLFESCNVAMNNQHYLMNSCTFNDCPTLAMDPGFSTQVKYCRFNSCPDIQIQWGKLYEFSGNQFRDSSVKPEDIPQKRDFSNNAFLK</sequence>
<keyword evidence="3" id="KW-1185">Reference proteome</keyword>
<evidence type="ECO:0000313" key="3">
    <source>
        <dbReference type="Proteomes" id="UP000196573"/>
    </source>
</evidence>
<name>A0A1X7ALV1_9GAMM</name>
<feature type="region of interest" description="Disordered" evidence="1">
    <location>
        <begin position="1"/>
        <end position="34"/>
    </location>
</feature>
<dbReference type="Pfam" id="PF00805">
    <property type="entry name" value="Pentapeptide"/>
    <property type="match status" value="2"/>
</dbReference>
<dbReference type="Gene3D" id="2.160.20.80">
    <property type="entry name" value="E3 ubiquitin-protein ligase SopA"/>
    <property type="match status" value="2"/>
</dbReference>
<gene>
    <name evidence="2" type="primary">pipB2</name>
    <name evidence="2" type="ORF">EHSB41UT_02821</name>
</gene>